<accession>A0ABU3L1G4</accession>
<dbReference type="PANTHER" id="PTHR44520">
    <property type="entry name" value="RESPONSE REGULATOR RCP1-RELATED"/>
    <property type="match status" value="1"/>
</dbReference>
<dbReference type="Pfam" id="PF00072">
    <property type="entry name" value="Response_reg"/>
    <property type="match status" value="1"/>
</dbReference>
<evidence type="ECO:0000313" key="3">
    <source>
        <dbReference type="EMBL" id="MDT7827571.1"/>
    </source>
</evidence>
<name>A0ABU3L1G4_9FLAO</name>
<dbReference type="EMBL" id="JAVTTP010000001">
    <property type="protein sequence ID" value="MDT7827571.1"/>
    <property type="molecule type" value="Genomic_DNA"/>
</dbReference>
<reference evidence="3 4" key="1">
    <citation type="submission" date="2023-09" db="EMBL/GenBank/DDBJ databases">
        <title>Novel taxa isolated from Blanes Bay.</title>
        <authorList>
            <person name="Rey-Velasco X."/>
            <person name="Lucena T."/>
        </authorList>
    </citation>
    <scope>NUCLEOTIDE SEQUENCE [LARGE SCALE GENOMIC DNA]</scope>
    <source>
        <strain evidence="3 4">S334</strain>
    </source>
</reference>
<comment type="caution">
    <text evidence="3">The sequence shown here is derived from an EMBL/GenBank/DDBJ whole genome shotgun (WGS) entry which is preliminary data.</text>
</comment>
<gene>
    <name evidence="3" type="ORF">RQM65_02690</name>
</gene>
<dbReference type="SUPFAM" id="SSF52172">
    <property type="entry name" value="CheY-like"/>
    <property type="match status" value="1"/>
</dbReference>
<evidence type="ECO:0000313" key="4">
    <source>
        <dbReference type="Proteomes" id="UP001250656"/>
    </source>
</evidence>
<feature type="domain" description="Response regulatory" evidence="2">
    <location>
        <begin position="7"/>
        <end position="127"/>
    </location>
</feature>
<dbReference type="RefSeq" id="WP_314012546.1">
    <property type="nucleotide sequence ID" value="NZ_JAVTTP010000001.1"/>
</dbReference>
<feature type="modified residue" description="4-aspartylphosphate" evidence="1">
    <location>
        <position position="60"/>
    </location>
</feature>
<dbReference type="Gene3D" id="3.40.50.2300">
    <property type="match status" value="1"/>
</dbReference>
<dbReference type="InterPro" id="IPR011006">
    <property type="entry name" value="CheY-like_superfamily"/>
</dbReference>
<evidence type="ECO:0000256" key="1">
    <source>
        <dbReference type="PROSITE-ProRule" id="PRU00169"/>
    </source>
</evidence>
<dbReference type="PROSITE" id="PS50110">
    <property type="entry name" value="RESPONSE_REGULATORY"/>
    <property type="match status" value="1"/>
</dbReference>
<dbReference type="PANTHER" id="PTHR44520:SF2">
    <property type="entry name" value="RESPONSE REGULATOR RCP1"/>
    <property type="match status" value="1"/>
</dbReference>
<evidence type="ECO:0000259" key="2">
    <source>
        <dbReference type="PROSITE" id="PS50110"/>
    </source>
</evidence>
<dbReference type="InterPro" id="IPR001789">
    <property type="entry name" value="Sig_transdc_resp-reg_receiver"/>
</dbReference>
<proteinExistence type="predicted"/>
<keyword evidence="1" id="KW-0597">Phosphoprotein</keyword>
<organism evidence="3 4">
    <name type="scientific">Pricia mediterranea</name>
    <dbReference type="NCBI Taxonomy" id="3076079"/>
    <lineage>
        <taxon>Bacteria</taxon>
        <taxon>Pseudomonadati</taxon>
        <taxon>Bacteroidota</taxon>
        <taxon>Flavobacteriia</taxon>
        <taxon>Flavobacteriales</taxon>
        <taxon>Flavobacteriaceae</taxon>
        <taxon>Pricia</taxon>
    </lineage>
</organism>
<dbReference type="SMART" id="SM00448">
    <property type="entry name" value="REC"/>
    <property type="match status" value="1"/>
</dbReference>
<keyword evidence="4" id="KW-1185">Reference proteome</keyword>
<protein>
    <submittedName>
        <fullName evidence="3">Response regulator</fullName>
    </submittedName>
</protein>
<sequence length="147" mass="16895">MAVSPLHILLVDDDPDDLLLFKEAIASFEIRSELLLFACGEAFIAHLNATDTIPDLIFLDMKMPKIDGLECLRQIRKTPEWQDAIVAIYSNFTAEDLIENTFSEGANIYIEKPEDLQKLKKVLKKVLQVNWQYHTSNLNRSNFLLRT</sequence>
<dbReference type="Proteomes" id="UP001250656">
    <property type="component" value="Unassembled WGS sequence"/>
</dbReference>
<dbReference type="InterPro" id="IPR052893">
    <property type="entry name" value="TCS_response_regulator"/>
</dbReference>